<keyword evidence="3" id="KW-0732">Signal</keyword>
<dbReference type="Pfam" id="PF00496">
    <property type="entry name" value="SBP_bac_5"/>
    <property type="match status" value="1"/>
</dbReference>
<feature type="region of interest" description="Disordered" evidence="4">
    <location>
        <begin position="1"/>
        <end position="26"/>
    </location>
</feature>
<evidence type="ECO:0000313" key="6">
    <source>
        <dbReference type="EMBL" id="WRL64418.1"/>
    </source>
</evidence>
<dbReference type="Gene3D" id="3.40.190.10">
    <property type="entry name" value="Periplasmic binding protein-like II"/>
    <property type="match status" value="1"/>
</dbReference>
<keyword evidence="7" id="KW-1185">Reference proteome</keyword>
<proteinExistence type="inferred from homology"/>
<dbReference type="RefSeq" id="WP_324275745.1">
    <property type="nucleotide sequence ID" value="NZ_CP141261.1"/>
</dbReference>
<evidence type="ECO:0000256" key="1">
    <source>
        <dbReference type="ARBA" id="ARBA00005695"/>
    </source>
</evidence>
<evidence type="ECO:0000256" key="3">
    <source>
        <dbReference type="ARBA" id="ARBA00022729"/>
    </source>
</evidence>
<name>A0ABZ1B3Q0_9ACTN</name>
<reference evidence="6 7" key="1">
    <citation type="submission" date="2023-12" db="EMBL/GenBank/DDBJ databases">
        <title>Blastococcus brunescens sp. nov., an actonobacterium isolated from sandstone collected in sahara desert.</title>
        <authorList>
            <person name="Gtari M."/>
            <person name="Ghodhbane F."/>
        </authorList>
    </citation>
    <scope>NUCLEOTIDE SEQUENCE [LARGE SCALE GENOMIC DNA]</scope>
    <source>
        <strain evidence="6 7">BMG 8361</strain>
    </source>
</reference>
<evidence type="ECO:0000259" key="5">
    <source>
        <dbReference type="Pfam" id="PF00496"/>
    </source>
</evidence>
<evidence type="ECO:0000256" key="2">
    <source>
        <dbReference type="ARBA" id="ARBA00022448"/>
    </source>
</evidence>
<comment type="similarity">
    <text evidence="1">Belongs to the bacterial solute-binding protein 5 family.</text>
</comment>
<dbReference type="PANTHER" id="PTHR30290">
    <property type="entry name" value="PERIPLASMIC BINDING COMPONENT OF ABC TRANSPORTER"/>
    <property type="match status" value="1"/>
</dbReference>
<dbReference type="EMBL" id="CP141261">
    <property type="protein sequence ID" value="WRL64418.1"/>
    <property type="molecule type" value="Genomic_DNA"/>
</dbReference>
<evidence type="ECO:0000256" key="4">
    <source>
        <dbReference type="SAM" id="MobiDB-lite"/>
    </source>
</evidence>
<protein>
    <submittedName>
        <fullName evidence="6">ABC transporter substrate-binding protein</fullName>
    </submittedName>
</protein>
<gene>
    <name evidence="6" type="ORF">U6N30_00745</name>
</gene>
<keyword evidence="2" id="KW-0813">Transport</keyword>
<dbReference type="SUPFAM" id="SSF53850">
    <property type="entry name" value="Periplasmic binding protein-like II"/>
    <property type="match status" value="1"/>
</dbReference>
<sequence length="156" mass="16907">MTLSACASSDRDSGEEGGEETGGTMVFGAAGDPAMLDPAFGSDGETFRVSRQIFEGLLGNELGGTEAVPELAEDWEVSEDGLEYTFNLQQDVTFHDGTDFNAEAVCFNFDRWYNWEGLAQSPSASYYYQAVFGGFANTPDTPASTRAARRPTRTPR</sequence>
<dbReference type="PANTHER" id="PTHR30290:SF9">
    <property type="entry name" value="OLIGOPEPTIDE-BINDING PROTEIN APPA"/>
    <property type="match status" value="1"/>
</dbReference>
<accession>A0ABZ1B3Q0</accession>
<feature type="domain" description="Solute-binding protein family 5" evidence="5">
    <location>
        <begin position="67"/>
        <end position="123"/>
    </location>
</feature>
<dbReference type="Proteomes" id="UP001324287">
    <property type="component" value="Chromosome"/>
</dbReference>
<dbReference type="InterPro" id="IPR000914">
    <property type="entry name" value="SBP_5_dom"/>
</dbReference>
<dbReference type="InterPro" id="IPR039424">
    <property type="entry name" value="SBP_5"/>
</dbReference>
<evidence type="ECO:0000313" key="7">
    <source>
        <dbReference type="Proteomes" id="UP001324287"/>
    </source>
</evidence>
<organism evidence="6 7">
    <name type="scientific">Blastococcus brunescens</name>
    <dbReference type="NCBI Taxonomy" id="1564165"/>
    <lineage>
        <taxon>Bacteria</taxon>
        <taxon>Bacillati</taxon>
        <taxon>Actinomycetota</taxon>
        <taxon>Actinomycetes</taxon>
        <taxon>Geodermatophilales</taxon>
        <taxon>Geodermatophilaceae</taxon>
        <taxon>Blastococcus</taxon>
    </lineage>
</organism>